<comment type="caution">
    <text evidence="2">The sequence shown here is derived from an EMBL/GenBank/DDBJ whole genome shotgun (WGS) entry which is preliminary data.</text>
</comment>
<keyword evidence="1" id="KW-0812">Transmembrane</keyword>
<organism evidence="2 3">
    <name type="scientific">Rhinopithecimicrobium faecis</name>
    <dbReference type="NCBI Taxonomy" id="2820698"/>
    <lineage>
        <taxon>Bacteria</taxon>
        <taxon>Pseudomonadati</taxon>
        <taxon>Bacteroidota</taxon>
        <taxon>Sphingobacteriia</taxon>
        <taxon>Sphingobacteriales</taxon>
        <taxon>Sphingobacteriaceae</taxon>
        <taxon>Rhinopithecimicrobium</taxon>
    </lineage>
</organism>
<dbReference type="RefSeq" id="WP_353545929.1">
    <property type="nucleotide sequence ID" value="NZ_JAGKSB010000002.1"/>
</dbReference>
<accession>A0A8T4HAG4</accession>
<protein>
    <submittedName>
        <fullName evidence="2">DUF2157 domain-containing protein</fullName>
    </submittedName>
</protein>
<evidence type="ECO:0000313" key="3">
    <source>
        <dbReference type="Proteomes" id="UP000679691"/>
    </source>
</evidence>
<dbReference type="AlphaFoldDB" id="A0A8T4HAG4"/>
<feature type="transmembrane region" description="Helical" evidence="1">
    <location>
        <begin position="76"/>
        <end position="101"/>
    </location>
</feature>
<keyword evidence="1" id="KW-0472">Membrane</keyword>
<feature type="transmembrane region" description="Helical" evidence="1">
    <location>
        <begin position="170"/>
        <end position="189"/>
    </location>
</feature>
<keyword evidence="1" id="KW-1133">Transmembrane helix</keyword>
<reference evidence="2" key="1">
    <citation type="submission" date="2021-03" db="EMBL/GenBank/DDBJ databases">
        <authorList>
            <person name="Lu T."/>
            <person name="Wang Q."/>
            <person name="Han X."/>
        </authorList>
    </citation>
    <scope>NUCLEOTIDE SEQUENCE</scope>
    <source>
        <strain evidence="2">WQ 2009</strain>
    </source>
</reference>
<evidence type="ECO:0000313" key="2">
    <source>
        <dbReference type="EMBL" id="MBP3942447.1"/>
    </source>
</evidence>
<name>A0A8T4HAG4_9SPHI</name>
<feature type="transmembrane region" description="Helical" evidence="1">
    <location>
        <begin position="201"/>
        <end position="219"/>
    </location>
</feature>
<feature type="transmembrane region" description="Helical" evidence="1">
    <location>
        <begin position="268"/>
        <end position="287"/>
    </location>
</feature>
<proteinExistence type="predicted"/>
<feature type="transmembrane region" description="Helical" evidence="1">
    <location>
        <begin position="146"/>
        <end position="163"/>
    </location>
</feature>
<feature type="transmembrane region" description="Helical" evidence="1">
    <location>
        <begin position="226"/>
        <end position="248"/>
    </location>
</feature>
<sequence length="351" mass="40921">MKKLDVSKQEKEILEDALDFWEQESFIDAEQSRKLRDSLAEKGFDWSILARYAFWIALASLVFAVFSLFIDDSFIQFIATLSEAPNSIFLAFFTVLAVLFYGLGFRQKEKFPNKTFSNETLMLIGVFATAAAVGFLGKTIDKNSTHYSLLFLLSVGIYGFLAVKLRSQLIWIFMLISLGVWFGTETAYRSNWGFKFWGMNFPLRFTLFGLCVTAFAYLLQGRWTALKPFVGLSQLMGLLYLMLSLWMLSIFGNYSDFEDWTAVRQYHILYWGIAAILICLGCVWYGLKNKDYKMREIGFVFLILNIYTRYVEYLWDNINRAVFFLILALSFWFVGRWAEKIWHKKKTETLS</sequence>
<feature type="transmembrane region" description="Helical" evidence="1">
    <location>
        <begin position="52"/>
        <end position="70"/>
    </location>
</feature>
<feature type="transmembrane region" description="Helical" evidence="1">
    <location>
        <begin position="121"/>
        <end position="140"/>
    </location>
</feature>
<evidence type="ECO:0000256" key="1">
    <source>
        <dbReference type="SAM" id="Phobius"/>
    </source>
</evidence>
<gene>
    <name evidence="2" type="ORF">J5U18_02520</name>
</gene>
<keyword evidence="3" id="KW-1185">Reference proteome</keyword>
<dbReference type="EMBL" id="JAGKSB010000002">
    <property type="protein sequence ID" value="MBP3942447.1"/>
    <property type="molecule type" value="Genomic_DNA"/>
</dbReference>
<feature type="transmembrane region" description="Helical" evidence="1">
    <location>
        <begin position="299"/>
        <end position="315"/>
    </location>
</feature>
<dbReference type="Proteomes" id="UP000679691">
    <property type="component" value="Unassembled WGS sequence"/>
</dbReference>
<feature type="transmembrane region" description="Helical" evidence="1">
    <location>
        <begin position="321"/>
        <end position="338"/>
    </location>
</feature>